<comment type="caution">
    <text evidence="1">The sequence shown here is derived from an EMBL/GenBank/DDBJ whole genome shotgun (WGS) entry which is preliminary data.</text>
</comment>
<reference evidence="1 2" key="1">
    <citation type="journal article" date="2015" name="Genome Announc.">
        <title>Expanding the biotechnology potential of lactobacilli through comparative genomics of 213 strains and associated genera.</title>
        <authorList>
            <person name="Sun Z."/>
            <person name="Harris H.M."/>
            <person name="McCann A."/>
            <person name="Guo C."/>
            <person name="Argimon S."/>
            <person name="Zhang W."/>
            <person name="Yang X."/>
            <person name="Jeffery I.B."/>
            <person name="Cooney J.C."/>
            <person name="Kagawa T.F."/>
            <person name="Liu W."/>
            <person name="Song Y."/>
            <person name="Salvetti E."/>
            <person name="Wrobel A."/>
            <person name="Rasinkangas P."/>
            <person name="Parkhill J."/>
            <person name="Rea M.C."/>
            <person name="O'Sullivan O."/>
            <person name="Ritari J."/>
            <person name="Douillard F.P."/>
            <person name="Paul Ross R."/>
            <person name="Yang R."/>
            <person name="Briner A.E."/>
            <person name="Felis G.E."/>
            <person name="de Vos W.M."/>
            <person name="Barrangou R."/>
            <person name="Klaenhammer T.R."/>
            <person name="Caufield P.W."/>
            <person name="Cui Y."/>
            <person name="Zhang H."/>
            <person name="O'Toole P.W."/>
        </authorList>
    </citation>
    <scope>NUCLEOTIDE SEQUENCE [LARGE SCALE GENOMIC DNA]</scope>
    <source>
        <strain evidence="1 2">DSM 13238</strain>
    </source>
</reference>
<dbReference type="RefSeq" id="WP_156407824.1">
    <property type="nucleotide sequence ID" value="NZ_AZES01000039.1"/>
</dbReference>
<organism evidence="1 2">
    <name type="scientific">Companilactobacillus paralimentarius DSM 13238 = JCM 10415</name>
    <dbReference type="NCBI Taxonomy" id="1122151"/>
    <lineage>
        <taxon>Bacteria</taxon>
        <taxon>Bacillati</taxon>
        <taxon>Bacillota</taxon>
        <taxon>Bacilli</taxon>
        <taxon>Lactobacillales</taxon>
        <taxon>Lactobacillaceae</taxon>
        <taxon>Companilactobacillus</taxon>
    </lineage>
</organism>
<evidence type="ECO:0000313" key="1">
    <source>
        <dbReference type="EMBL" id="KRL31544.1"/>
    </source>
</evidence>
<proteinExistence type="predicted"/>
<accession>A0A0R1PSY3</accession>
<dbReference type="PATRIC" id="fig|1122151.5.peg.1981"/>
<name>A0A0R1PSY3_9LACO</name>
<dbReference type="Proteomes" id="UP000051908">
    <property type="component" value="Unassembled WGS sequence"/>
</dbReference>
<dbReference type="GeneID" id="96669159"/>
<dbReference type="EMBL" id="AZES01000039">
    <property type="protein sequence ID" value="KRL31544.1"/>
    <property type="molecule type" value="Genomic_DNA"/>
</dbReference>
<keyword evidence="2" id="KW-1185">Reference proteome</keyword>
<evidence type="ECO:0000313" key="2">
    <source>
        <dbReference type="Proteomes" id="UP000051908"/>
    </source>
</evidence>
<protein>
    <submittedName>
        <fullName evidence="1">Uncharacterized protein</fullName>
    </submittedName>
</protein>
<sequence>MIEYNNSKKKLLSNWGKIVFEPITDERKKELENISKELNKSNNNIVITRKGISFNN</sequence>
<gene>
    <name evidence="1" type="ORF">FD33_GL001914</name>
</gene>
<dbReference type="AlphaFoldDB" id="A0A0R1PSY3"/>